<keyword evidence="5" id="KW-0648">Protein biosynthesis</keyword>
<dbReference type="EMBL" id="CP033153">
    <property type="protein sequence ID" value="AYO44114.1"/>
    <property type="molecule type" value="Genomic_DNA"/>
</dbReference>
<keyword evidence="2 8" id="KW-0436">Ligase</keyword>
<dbReference type="GO" id="GO:0005739">
    <property type="term" value="C:mitochondrion"/>
    <property type="evidence" value="ECO:0007669"/>
    <property type="project" value="TreeGrafter"/>
</dbReference>
<dbReference type="PANTHER" id="PTHR22594">
    <property type="entry name" value="ASPARTYL/LYSYL-TRNA SYNTHETASE"/>
    <property type="match status" value="1"/>
</dbReference>
<evidence type="ECO:0000313" key="9">
    <source>
        <dbReference type="Proteomes" id="UP000269793"/>
    </source>
</evidence>
<gene>
    <name evidence="8" type="primary">maspS</name>
    <name evidence="8" type="ORF">DNF11_3164</name>
</gene>
<dbReference type="GO" id="GO:0004815">
    <property type="term" value="F:aspartate-tRNA ligase activity"/>
    <property type="evidence" value="ECO:0007669"/>
    <property type="project" value="UniProtKB-EC"/>
</dbReference>
<evidence type="ECO:0000256" key="6">
    <source>
        <dbReference type="ARBA" id="ARBA00023146"/>
    </source>
</evidence>
<keyword evidence="9" id="KW-1185">Reference proteome</keyword>
<evidence type="ECO:0000256" key="3">
    <source>
        <dbReference type="ARBA" id="ARBA00022741"/>
    </source>
</evidence>
<dbReference type="InterPro" id="IPR006195">
    <property type="entry name" value="aa-tRNA-synth_II"/>
</dbReference>
<reference evidence="8 9" key="1">
    <citation type="submission" date="2018-10" db="EMBL/GenBank/DDBJ databases">
        <title>Complete genome sequence of Malassezia restricta CBS 7877.</title>
        <authorList>
            <person name="Morand S.C."/>
            <person name="Bertignac M."/>
            <person name="Iltis A."/>
            <person name="Kolder I."/>
            <person name="Pirovano W."/>
            <person name="Jourdain R."/>
            <person name="Clavaud C."/>
        </authorList>
    </citation>
    <scope>NUCLEOTIDE SEQUENCE [LARGE SCALE GENOMIC DNA]</scope>
    <source>
        <strain evidence="8 9">CBS 7877</strain>
    </source>
</reference>
<dbReference type="InterPro" id="IPR045864">
    <property type="entry name" value="aa-tRNA-synth_II/BPL/LPL"/>
</dbReference>
<dbReference type="OrthoDB" id="439710at2759"/>
<dbReference type="Gene3D" id="3.30.1360.30">
    <property type="entry name" value="GAD-like domain"/>
    <property type="match status" value="1"/>
</dbReference>
<dbReference type="Pfam" id="PF00152">
    <property type="entry name" value="tRNA-synt_2"/>
    <property type="match status" value="1"/>
</dbReference>
<evidence type="ECO:0000256" key="2">
    <source>
        <dbReference type="ARBA" id="ARBA00022598"/>
    </source>
</evidence>
<keyword evidence="4" id="KW-0067">ATP-binding</keyword>
<evidence type="ECO:0000259" key="7">
    <source>
        <dbReference type="PROSITE" id="PS50862"/>
    </source>
</evidence>
<dbReference type="SUPFAM" id="SSF55681">
    <property type="entry name" value="Class II aaRS and biotin synthetases"/>
    <property type="match status" value="1"/>
</dbReference>
<evidence type="ECO:0000256" key="1">
    <source>
        <dbReference type="ARBA" id="ARBA00006303"/>
    </source>
</evidence>
<dbReference type="Gene3D" id="3.30.930.10">
    <property type="entry name" value="Bira Bifunctional Protein, Domain 2"/>
    <property type="match status" value="1"/>
</dbReference>
<evidence type="ECO:0000313" key="8">
    <source>
        <dbReference type="EMBL" id="AYO44114.1"/>
    </source>
</evidence>
<keyword evidence="3" id="KW-0547">Nucleotide-binding</keyword>
<protein>
    <submittedName>
        <fullName evidence="8">Aspartate--tRNA ligase, mitochondrial</fullName>
        <ecNumber evidence="8">6.1.1.12</ecNumber>
    </submittedName>
</protein>
<dbReference type="Gene3D" id="2.40.50.140">
    <property type="entry name" value="Nucleic acid-binding proteins"/>
    <property type="match status" value="1"/>
</dbReference>
<dbReference type="NCBIfam" id="NF001750">
    <property type="entry name" value="PRK00476.1"/>
    <property type="match status" value="1"/>
</dbReference>
<dbReference type="GO" id="GO:0005524">
    <property type="term" value="F:ATP binding"/>
    <property type="evidence" value="ECO:0007669"/>
    <property type="project" value="UniProtKB-KW"/>
</dbReference>
<organism evidence="8 9">
    <name type="scientific">Malassezia restricta (strain ATCC 96810 / NBRC 103918 / CBS 7877)</name>
    <name type="common">Seborrheic dermatitis infection agent</name>
    <dbReference type="NCBI Taxonomy" id="425264"/>
    <lineage>
        <taxon>Eukaryota</taxon>
        <taxon>Fungi</taxon>
        <taxon>Dikarya</taxon>
        <taxon>Basidiomycota</taxon>
        <taxon>Ustilaginomycotina</taxon>
        <taxon>Malasseziomycetes</taxon>
        <taxon>Malasseziales</taxon>
        <taxon>Malasseziaceae</taxon>
        <taxon>Malassezia</taxon>
    </lineage>
</organism>
<name>A0A3G2S7P7_MALR7</name>
<comment type="similarity">
    <text evidence="1">Belongs to the class-II aminoacyl-tRNA synthetase family. Type 1 subfamily.</text>
</comment>
<dbReference type="InterPro" id="IPR004115">
    <property type="entry name" value="GAD-like_sf"/>
</dbReference>
<dbReference type="InterPro" id="IPR004364">
    <property type="entry name" value="Aa-tRNA-synt_II"/>
</dbReference>
<dbReference type="GO" id="GO:0006422">
    <property type="term" value="P:aspartyl-tRNA aminoacylation"/>
    <property type="evidence" value="ECO:0007669"/>
    <property type="project" value="TreeGrafter"/>
</dbReference>
<dbReference type="GO" id="GO:0003676">
    <property type="term" value="F:nucleic acid binding"/>
    <property type="evidence" value="ECO:0007669"/>
    <property type="project" value="InterPro"/>
</dbReference>
<dbReference type="InterPro" id="IPR012340">
    <property type="entry name" value="NA-bd_OB-fold"/>
</dbReference>
<dbReference type="Proteomes" id="UP000269793">
    <property type="component" value="Chromosome VI"/>
</dbReference>
<sequence>MLAPRKISRKLAFIPLQDVSGTVQLVVTDPELVDAMSNVPVESVVCVHGSVQGRSQGAVNEAMRTGAIEVRVDAWELLNAAASKLPFYPTQCHDAASLPNEALRAKHRYLDLRRPTLASHIRERSRIMHAARSFLHECDFTEVETPILLRSTPEGAREFLVPTRGTQPQFYALQQSPQQPKQLLMVSGVTDRYFQFAKCFRDEDGRKDRQPEFTQIDMEMSFVTGRGDEPAWPLGGTEVRRVTEGLVRAMWDASSATTTLPTPFPVLSYEHVMSVYGSDKPDTRFGLQIENLLPKGASEALDVLVVPHYTSCQLSARQKEALLQDKSGTGRLPIEHFKARRSAPQALAERLWTKSHHVRGWQPHWGCAEALGAVLHGVMERANAFRDAAPLPREDTCDVYVARRALPIQGGSTPMGDLRLRWAEALPLACAEPQILWVTQFPLFTRADDDKAEMAHGRWSASHHPFTAPLADDVPRLYQALACEDATERDALLSTIHGQHYDLVLNGAEIGGGSVRIHDAHLQRTMLEQVLALTPHETARFDHLLRALASGAPPHAGLALGFDRFMAIVCDTSSIRDVIAFPKSGAGIDPLFSSPAPLDDAEQRTQLAMYSLQPRSSVVGRGSR</sequence>
<proteinExistence type="inferred from homology"/>
<dbReference type="SUPFAM" id="SSF50249">
    <property type="entry name" value="Nucleic acid-binding proteins"/>
    <property type="match status" value="1"/>
</dbReference>
<dbReference type="EC" id="6.1.1.12" evidence="8"/>
<dbReference type="STRING" id="425264.A0A3G2S7P7"/>
<dbReference type="PROSITE" id="PS50862">
    <property type="entry name" value="AA_TRNA_LIGASE_II"/>
    <property type="match status" value="1"/>
</dbReference>
<dbReference type="InterPro" id="IPR004365">
    <property type="entry name" value="NA-bd_OB_tRNA"/>
</dbReference>
<evidence type="ECO:0000256" key="4">
    <source>
        <dbReference type="ARBA" id="ARBA00022840"/>
    </source>
</evidence>
<dbReference type="InterPro" id="IPR002312">
    <property type="entry name" value="Asp/Asn-tRNA-synth_IIb"/>
</dbReference>
<accession>A0A3G2S7P7</accession>
<dbReference type="VEuPathDB" id="FungiDB:DNF11_3164"/>
<dbReference type="Pfam" id="PF01336">
    <property type="entry name" value="tRNA_anti-codon"/>
    <property type="match status" value="1"/>
</dbReference>
<evidence type="ECO:0000256" key="5">
    <source>
        <dbReference type="ARBA" id="ARBA00022917"/>
    </source>
</evidence>
<dbReference type="AlphaFoldDB" id="A0A3G2S7P7"/>
<feature type="domain" description="Aminoacyl-transfer RNA synthetases class-II family profile" evidence="7">
    <location>
        <begin position="124"/>
        <end position="582"/>
    </location>
</feature>
<dbReference type="PRINTS" id="PR01042">
    <property type="entry name" value="TRNASYNTHASP"/>
</dbReference>
<keyword evidence="6" id="KW-0030">Aminoacyl-tRNA synthetase</keyword>
<dbReference type="PANTHER" id="PTHR22594:SF5">
    <property type="entry name" value="ASPARTATE--TRNA LIGASE, MITOCHONDRIAL"/>
    <property type="match status" value="1"/>
</dbReference>